<gene>
    <name evidence="1" type="ORF">EV202_104114</name>
</gene>
<evidence type="ECO:0000313" key="1">
    <source>
        <dbReference type="EMBL" id="TCO95017.1"/>
    </source>
</evidence>
<dbReference type="AlphaFoldDB" id="A0A4R2LPX4"/>
<reference evidence="1 2" key="1">
    <citation type="submission" date="2019-03" db="EMBL/GenBank/DDBJ databases">
        <title>Genomic Encyclopedia of Type Strains, Phase IV (KMG-IV): sequencing the most valuable type-strain genomes for metagenomic binning, comparative biology and taxonomic classification.</title>
        <authorList>
            <person name="Goeker M."/>
        </authorList>
    </citation>
    <scope>NUCLEOTIDE SEQUENCE [LARGE SCALE GENOMIC DNA]</scope>
    <source>
        <strain evidence="1 2">DSM 23917</strain>
    </source>
</reference>
<dbReference type="EMBL" id="SLXB01000004">
    <property type="protein sequence ID" value="TCO95017.1"/>
    <property type="molecule type" value="Genomic_DNA"/>
</dbReference>
<proteinExistence type="predicted"/>
<organism evidence="1 2">
    <name type="scientific">Prevotella heparinolytica</name>
    <dbReference type="NCBI Taxonomy" id="28113"/>
    <lineage>
        <taxon>Bacteria</taxon>
        <taxon>Pseudomonadati</taxon>
        <taxon>Bacteroidota</taxon>
        <taxon>Bacteroidia</taxon>
        <taxon>Bacteroidales</taxon>
        <taxon>Bacteroidaceae</taxon>
        <taxon>Bacteroides</taxon>
    </lineage>
</organism>
<comment type="caution">
    <text evidence="1">The sequence shown here is derived from an EMBL/GenBank/DDBJ whole genome shotgun (WGS) entry which is preliminary data.</text>
</comment>
<feature type="non-terminal residue" evidence="1">
    <location>
        <position position="1"/>
    </location>
</feature>
<sequence length="50" mass="5615">FEIRGLVRKKKYSQHVIVNELGVDNYGLADSNISEQEKGLSKKRKAPIAS</sequence>
<name>A0A4R2LPX4_9BACE</name>
<accession>A0A4R2LPX4</accession>
<evidence type="ECO:0000313" key="2">
    <source>
        <dbReference type="Proteomes" id="UP000295600"/>
    </source>
</evidence>
<protein>
    <submittedName>
        <fullName evidence="1">Uncharacterized protein</fullName>
    </submittedName>
</protein>
<dbReference type="Proteomes" id="UP000295600">
    <property type="component" value="Unassembled WGS sequence"/>
</dbReference>